<evidence type="ECO:0000313" key="7">
    <source>
        <dbReference type="Proteomes" id="UP000509448"/>
    </source>
</evidence>
<organism evidence="6 7">
    <name type="scientific">Conexivisphaera calida</name>
    <dbReference type="NCBI Taxonomy" id="1874277"/>
    <lineage>
        <taxon>Archaea</taxon>
        <taxon>Nitrososphaerota</taxon>
        <taxon>Conexivisphaeria</taxon>
        <taxon>Conexivisphaerales</taxon>
        <taxon>Conexivisphaeraceae</taxon>
        <taxon>Conexivisphaera</taxon>
    </lineage>
</organism>
<name>A0A4P2VC16_9ARCH</name>
<keyword evidence="4" id="KW-0663">Pyridoxal phosphate</keyword>
<dbReference type="Gene3D" id="3.90.1150.10">
    <property type="entry name" value="Aspartate Aminotransferase, domain 1"/>
    <property type="match status" value="1"/>
</dbReference>
<dbReference type="PANTHER" id="PTHR42790:SF19">
    <property type="entry name" value="KYNURENINE_ALPHA-AMINOADIPATE AMINOTRANSFERASE, MITOCHONDRIAL"/>
    <property type="match status" value="1"/>
</dbReference>
<protein>
    <submittedName>
        <fullName evidence="6">Transcriptional regulator with GntR family domain</fullName>
        <ecNumber evidence="6">2.6.1.1</ecNumber>
    </submittedName>
</protein>
<dbReference type="SUPFAM" id="SSF53383">
    <property type="entry name" value="PLP-dependent transferases"/>
    <property type="match status" value="1"/>
</dbReference>
<dbReference type="GO" id="GO:0030170">
    <property type="term" value="F:pyridoxal phosphate binding"/>
    <property type="evidence" value="ECO:0007669"/>
    <property type="project" value="InterPro"/>
</dbReference>
<dbReference type="EMBL" id="AP018732">
    <property type="protein sequence ID" value="BBE41621.1"/>
    <property type="molecule type" value="Genomic_DNA"/>
</dbReference>
<dbReference type="InterPro" id="IPR015421">
    <property type="entry name" value="PyrdxlP-dep_Trfase_major"/>
</dbReference>
<dbReference type="InterPro" id="IPR015424">
    <property type="entry name" value="PyrdxlP-dep_Trfase"/>
</dbReference>
<keyword evidence="3 6" id="KW-0808">Transferase</keyword>
<dbReference type="KEGG" id="ccai:NAS2_0226"/>
<dbReference type="InterPro" id="IPR015422">
    <property type="entry name" value="PyrdxlP-dep_Trfase_small"/>
</dbReference>
<keyword evidence="2 6" id="KW-0032">Aminotransferase</keyword>
<proteinExistence type="predicted"/>
<dbReference type="InterPro" id="IPR050859">
    <property type="entry name" value="Class-I_PLP-dep_aminotransf"/>
</dbReference>
<dbReference type="PANTHER" id="PTHR42790">
    <property type="entry name" value="AMINOTRANSFERASE"/>
    <property type="match status" value="1"/>
</dbReference>
<accession>A0A4P2VC16</accession>
<dbReference type="InterPro" id="IPR004839">
    <property type="entry name" value="Aminotransferase_I/II_large"/>
</dbReference>
<evidence type="ECO:0000256" key="3">
    <source>
        <dbReference type="ARBA" id="ARBA00022679"/>
    </source>
</evidence>
<evidence type="ECO:0000256" key="2">
    <source>
        <dbReference type="ARBA" id="ARBA00022576"/>
    </source>
</evidence>
<gene>
    <name evidence="6" type="ORF">NAS2_0226</name>
</gene>
<dbReference type="Pfam" id="PF00155">
    <property type="entry name" value="Aminotran_1_2"/>
    <property type="match status" value="1"/>
</dbReference>
<evidence type="ECO:0000256" key="4">
    <source>
        <dbReference type="ARBA" id="ARBA00022898"/>
    </source>
</evidence>
<dbReference type="AlphaFoldDB" id="A0A4P2VC16"/>
<evidence type="ECO:0000313" key="6">
    <source>
        <dbReference type="EMBL" id="BBE41621.1"/>
    </source>
</evidence>
<dbReference type="Gene3D" id="3.40.640.10">
    <property type="entry name" value="Type I PLP-dependent aspartate aminotransferase-like (Major domain)"/>
    <property type="match status" value="1"/>
</dbReference>
<dbReference type="EC" id="2.6.1.1" evidence="6"/>
<evidence type="ECO:0000256" key="1">
    <source>
        <dbReference type="ARBA" id="ARBA00001933"/>
    </source>
</evidence>
<sequence>MVSGWRSNLSTAASRLESSPVELAYRLVRTSDTRLINMASGNPDPKIVPVQELSEIAMEVLGALGYESLVYPDAGGLDDLKKEIRLYMAREGVSIPKNYEISVTSGAQHAFKLMSELLGGGDVHVICESPTFVETLAPLKLHSHVHGIPFSSGRLDLGRMEEALKALDPGSSVIYLIPTCHNPTGITMSEDDRHEVLELAEKYDALVIEDEPYRAFSEAQPPALVSLDNGSRVIYVGTLSKVLAPGLRIGWIAAPPEIASAVSMLENYDITTSTLTQHIALESFRHGLVDSTASALRAHYLRKRHALEDSLSENMPPNVNWEPNGCGLFQLVSATGFDAEQHLIDAIRRGVIYVPARRFFVPEGDIGSIRLSLGPPSNEEIEEGTRILAGIISEHSSASSRGAA</sequence>
<dbReference type="CDD" id="cd00609">
    <property type="entry name" value="AAT_like"/>
    <property type="match status" value="1"/>
</dbReference>
<reference evidence="6 7" key="1">
    <citation type="journal article" date="2019" name="ISME J.">
        <title>Isolation and characterization of a thermophilic sulfur- and iron-reducing thaumarchaeote from a terrestrial acidic hot spring.</title>
        <authorList>
            <person name="Kato S."/>
            <person name="Itoh T."/>
            <person name="Yuki M."/>
            <person name="Nagamori M."/>
            <person name="Ohnishi M."/>
            <person name="Uematsu K."/>
            <person name="Suzuki K."/>
            <person name="Takashina T."/>
            <person name="Ohkuma M."/>
        </authorList>
    </citation>
    <scope>NUCLEOTIDE SEQUENCE [LARGE SCALE GENOMIC DNA]</scope>
    <source>
        <strain evidence="6 7">NAS-02</strain>
    </source>
</reference>
<dbReference type="GeneID" id="55584043"/>
<keyword evidence="7" id="KW-1185">Reference proteome</keyword>
<dbReference type="GO" id="GO:0004069">
    <property type="term" value="F:L-aspartate:2-oxoglutarate aminotransferase activity"/>
    <property type="evidence" value="ECO:0007669"/>
    <property type="project" value="UniProtKB-EC"/>
</dbReference>
<dbReference type="OrthoDB" id="372018at2157"/>
<feature type="domain" description="Aminotransferase class I/classII large" evidence="5">
    <location>
        <begin position="35"/>
        <end position="383"/>
    </location>
</feature>
<evidence type="ECO:0000259" key="5">
    <source>
        <dbReference type="Pfam" id="PF00155"/>
    </source>
</evidence>
<dbReference type="RefSeq" id="WP_174447949.1">
    <property type="nucleotide sequence ID" value="NZ_AP018732.1"/>
</dbReference>
<dbReference type="GO" id="GO:1901605">
    <property type="term" value="P:alpha-amino acid metabolic process"/>
    <property type="evidence" value="ECO:0007669"/>
    <property type="project" value="TreeGrafter"/>
</dbReference>
<comment type="cofactor">
    <cofactor evidence="1">
        <name>pyridoxal 5'-phosphate</name>
        <dbReference type="ChEBI" id="CHEBI:597326"/>
    </cofactor>
</comment>
<dbReference type="Proteomes" id="UP000509448">
    <property type="component" value="Chromosome"/>
</dbReference>